<evidence type="ECO:0000313" key="2">
    <source>
        <dbReference type="EMBL" id="WIA17422.1"/>
    </source>
</evidence>
<protein>
    <submittedName>
        <fullName evidence="2">Uncharacterized protein</fullName>
    </submittedName>
</protein>
<proteinExistence type="predicted"/>
<evidence type="ECO:0000256" key="1">
    <source>
        <dbReference type="SAM" id="MobiDB-lite"/>
    </source>
</evidence>
<name>A0ABY8U7J4_TETOB</name>
<dbReference type="EMBL" id="CP126215">
    <property type="protein sequence ID" value="WIA17422.1"/>
    <property type="molecule type" value="Genomic_DNA"/>
</dbReference>
<feature type="region of interest" description="Disordered" evidence="1">
    <location>
        <begin position="238"/>
        <end position="271"/>
    </location>
</feature>
<dbReference type="Proteomes" id="UP001244341">
    <property type="component" value="Chromosome 8b"/>
</dbReference>
<reference evidence="2 3" key="1">
    <citation type="submission" date="2023-05" db="EMBL/GenBank/DDBJ databases">
        <title>A 100% complete, gapless, phased diploid assembly of the Scenedesmus obliquus UTEX 3031 genome.</title>
        <authorList>
            <person name="Biondi T.C."/>
            <person name="Hanschen E.R."/>
            <person name="Kwon T."/>
            <person name="Eng W."/>
            <person name="Kruse C.P.S."/>
            <person name="Koehler S.I."/>
            <person name="Kunde Y."/>
            <person name="Gleasner C.D."/>
            <person name="You Mak K.T."/>
            <person name="Polle J."/>
            <person name="Hovde B.T."/>
            <person name="Starkenburg S.R."/>
        </authorList>
    </citation>
    <scope>NUCLEOTIDE SEQUENCE [LARGE SCALE GENOMIC DNA]</scope>
    <source>
        <strain evidence="2 3">DOE0152z</strain>
    </source>
</reference>
<gene>
    <name evidence="2" type="ORF">OEZ85_014274</name>
</gene>
<evidence type="ECO:0000313" key="3">
    <source>
        <dbReference type="Proteomes" id="UP001244341"/>
    </source>
</evidence>
<sequence length="337" mass="36041">MKHEDWRELSSVMSSISSLYSSGGSRPPAFVLTLELLLKLGQVTSCLLSLNGDDPAFSVARVAQAIKTTTAVLESCHHPSEGWGLPPELADSLARQRCEQTSLLQAMAWALRTEARALFFNPRVQQQQRKRQQGPQYVGAAGGSSEEEDDEHAGDGGLHQLWNQVLGMTGKPAADDSSQQQQEQQPATPLLQFWAALGLPGPLLQLASCSDVFTRAADVEYVQACRVARFLLQGASHLQPSSGREPAGNNNNSTTHAAQRRRSSTGGDVVSRTDRAALDLAGDHASTAAARGAFVVRSSKGFSLSPGSPASPASPRTPNSPREDEEEMNDLGRPGHP</sequence>
<feature type="compositionally biased region" description="Polar residues" evidence="1">
    <location>
        <begin position="238"/>
        <end position="257"/>
    </location>
</feature>
<feature type="region of interest" description="Disordered" evidence="1">
    <location>
        <begin position="299"/>
        <end position="337"/>
    </location>
</feature>
<organism evidence="2 3">
    <name type="scientific">Tetradesmus obliquus</name>
    <name type="common">Green alga</name>
    <name type="synonym">Acutodesmus obliquus</name>
    <dbReference type="NCBI Taxonomy" id="3088"/>
    <lineage>
        <taxon>Eukaryota</taxon>
        <taxon>Viridiplantae</taxon>
        <taxon>Chlorophyta</taxon>
        <taxon>core chlorophytes</taxon>
        <taxon>Chlorophyceae</taxon>
        <taxon>CS clade</taxon>
        <taxon>Sphaeropleales</taxon>
        <taxon>Scenedesmaceae</taxon>
        <taxon>Tetradesmus</taxon>
    </lineage>
</organism>
<accession>A0ABY8U7J4</accession>
<feature type="compositionally biased region" description="Low complexity" evidence="1">
    <location>
        <begin position="303"/>
        <end position="320"/>
    </location>
</feature>
<feature type="region of interest" description="Disordered" evidence="1">
    <location>
        <begin position="124"/>
        <end position="157"/>
    </location>
</feature>
<keyword evidence="3" id="KW-1185">Reference proteome</keyword>